<dbReference type="InterPro" id="IPR029045">
    <property type="entry name" value="ClpP/crotonase-like_dom_sf"/>
</dbReference>
<proteinExistence type="inferred from homology"/>
<dbReference type="PANTHER" id="PTHR43149:SF1">
    <property type="entry name" value="DELTA(3,5)-DELTA(2,4)-DIENOYL-COA ISOMERASE, MITOCHONDRIAL"/>
    <property type="match status" value="1"/>
</dbReference>
<comment type="similarity">
    <text evidence="1">Belongs to the enoyl-CoA hydratase/isomerase family.</text>
</comment>
<dbReference type="EMBL" id="MT724049">
    <property type="protein sequence ID" value="QTE75994.1"/>
    <property type="molecule type" value="Genomic_DNA"/>
</dbReference>
<dbReference type="Pfam" id="PF00378">
    <property type="entry name" value="ECH_1"/>
    <property type="match status" value="1"/>
</dbReference>
<dbReference type="GO" id="GO:0051750">
    <property type="term" value="F:delta(3,5)-delta(2,4)-dienoyl-CoA isomerase activity"/>
    <property type="evidence" value="ECO:0007669"/>
    <property type="project" value="TreeGrafter"/>
</dbReference>
<name>A0A8A5D5K0_9PEZI</name>
<dbReference type="Gene3D" id="3.90.226.10">
    <property type="entry name" value="2-enoyl-CoA Hydratase, Chain A, domain 1"/>
    <property type="match status" value="1"/>
</dbReference>
<evidence type="ECO:0000313" key="2">
    <source>
        <dbReference type="EMBL" id="QTE75994.1"/>
    </source>
</evidence>
<evidence type="ECO:0000256" key="1">
    <source>
        <dbReference type="ARBA" id="ARBA00005254"/>
    </source>
</evidence>
<dbReference type="InterPro" id="IPR045002">
    <property type="entry name" value="Ech1-like"/>
</dbReference>
<dbReference type="AlphaFoldDB" id="A0A8A5D5K0"/>
<reference evidence="2" key="1">
    <citation type="journal article" date="2020" name="Chem. Sci.">
        <title>Uncovering biosynthetic relationships between antifungal nonadrides and octadrides.</title>
        <authorList>
            <person name="de Mattos-Shipley K.M.J."/>
            <person name="Spencer C."/>
            <person name="Greco C."/>
            <person name="Heard D.M."/>
            <person name="O'Flynn D.E."/>
            <person name="Dao T.T."/>
            <person name="Song Z."/>
            <person name="Mulholland N.P."/>
            <person name="Vincent J.L."/>
            <person name="Simpson T.J."/>
            <person name="Cox R.R."/>
            <person name="Bailey A.M."/>
            <person name="Willis C.L."/>
        </authorList>
    </citation>
    <scope>NUCLEOTIDE SEQUENCE</scope>
    <source>
        <strain evidence="2">CBS 591.74</strain>
    </source>
</reference>
<dbReference type="GO" id="GO:0005739">
    <property type="term" value="C:mitochondrion"/>
    <property type="evidence" value="ECO:0007669"/>
    <property type="project" value="TreeGrafter"/>
</dbReference>
<dbReference type="PANTHER" id="PTHR43149">
    <property type="entry name" value="ENOYL-COA HYDRATASE"/>
    <property type="match status" value="1"/>
</dbReference>
<protein>
    <submittedName>
        <fullName evidence="2">ZopR2</fullName>
    </submittedName>
</protein>
<dbReference type="SUPFAM" id="SSF52096">
    <property type="entry name" value="ClpP/crotonase"/>
    <property type="match status" value="1"/>
</dbReference>
<organism evidence="2">
    <name type="scientific">Diffractella curvata</name>
    <dbReference type="NCBI Taxonomy" id="2819868"/>
    <lineage>
        <taxon>Eukaryota</taxon>
        <taxon>Fungi</taxon>
        <taxon>Dikarya</taxon>
        <taxon>Ascomycota</taxon>
        <taxon>Pezizomycotina</taxon>
        <taxon>Sordariomycetes</taxon>
        <taxon>Sordariomycetidae</taxon>
        <taxon>Sordariales</taxon>
        <taxon>Lasiosphaeriaceae</taxon>
        <taxon>Diffractella</taxon>
    </lineage>
</organism>
<accession>A0A8A5D5K0</accession>
<sequence length="234" mass="25750">MSQDQSRAVHTRLGVDFRGNYVAIVEVKCSRTPDAELDLALKRLLEYLSQDSKLRVIIIAVGKDDSALAFNTDSNTEVYTETTKEKFRSYMIAPLKCNTAIISVLHGICTKLALDIACGSDIRICTSNARFLLGDATQKNTSLEAAMTEMPPAVLTMDGASVFREMLMSGGAFVAQDAHRMEFVSSVSETMDEAIFDALRLAESIAQSTARIQKVRPVNYTSHGQVRQPSFNKL</sequence>
<gene>
    <name evidence="2" type="primary">zopR2</name>
</gene>
<dbReference type="InterPro" id="IPR001753">
    <property type="entry name" value="Enoyl-CoA_hydra/iso"/>
</dbReference>